<dbReference type="EMBL" id="BAAAZW010000005">
    <property type="protein sequence ID" value="GAA3960474.1"/>
    <property type="molecule type" value="Genomic_DNA"/>
</dbReference>
<dbReference type="CDD" id="cd04488">
    <property type="entry name" value="RecG_wedge_OBF"/>
    <property type="match status" value="1"/>
</dbReference>
<comment type="caution">
    <text evidence="1">The sequence shown here is derived from an EMBL/GenBank/DDBJ whole genome shotgun (WGS) entry which is preliminary data.</text>
</comment>
<keyword evidence="2" id="KW-1185">Reference proteome</keyword>
<accession>A0ABP7P6C5</accession>
<name>A0ABP7P6C5_9ACTN</name>
<dbReference type="InterPro" id="IPR016499">
    <property type="entry name" value="NucleicA-bd_Rv2694c_prd"/>
</dbReference>
<reference evidence="2" key="1">
    <citation type="journal article" date="2019" name="Int. J. Syst. Evol. Microbiol.">
        <title>The Global Catalogue of Microorganisms (GCM) 10K type strain sequencing project: providing services to taxonomists for standard genome sequencing and annotation.</title>
        <authorList>
            <consortium name="The Broad Institute Genomics Platform"/>
            <consortium name="The Broad Institute Genome Sequencing Center for Infectious Disease"/>
            <person name="Wu L."/>
            <person name="Ma J."/>
        </authorList>
    </citation>
    <scope>NUCLEOTIDE SEQUENCE [LARGE SCALE GENOMIC DNA]</scope>
    <source>
        <strain evidence="2">JCM 16923</strain>
    </source>
</reference>
<protein>
    <submittedName>
        <fullName evidence="1">OB-fold nucleic acid binding domain-containing protein</fullName>
    </submittedName>
</protein>
<evidence type="ECO:0000313" key="1">
    <source>
        <dbReference type="EMBL" id="GAA3960474.1"/>
    </source>
</evidence>
<evidence type="ECO:0000313" key="2">
    <source>
        <dbReference type="Proteomes" id="UP001418444"/>
    </source>
</evidence>
<dbReference type="PIRSF" id="PIRSF006910">
    <property type="entry name" value="NA_bind_Rv2694c_prd"/>
    <property type="match status" value="1"/>
</dbReference>
<dbReference type="Proteomes" id="UP001418444">
    <property type="component" value="Unassembled WGS sequence"/>
</dbReference>
<gene>
    <name evidence="1" type="ORF">GCM10022231_20550</name>
</gene>
<sequence>MKRLGRLLTEDPEVLDEDRIERECRTEGAQRAKDCRRGDEAVMVGELRAVQTCARSAKTGVVAEFFDGSDTVLLKWLGRSRIPGIEPGRKITVRGRVATADGMKVVYNPYYELHSDQE</sequence>
<organism evidence="1 2">
    <name type="scientific">Gordonia caeni</name>
    <dbReference type="NCBI Taxonomy" id="1007097"/>
    <lineage>
        <taxon>Bacteria</taxon>
        <taxon>Bacillati</taxon>
        <taxon>Actinomycetota</taxon>
        <taxon>Actinomycetes</taxon>
        <taxon>Mycobacteriales</taxon>
        <taxon>Gordoniaceae</taxon>
        <taxon>Gordonia</taxon>
    </lineage>
</organism>
<proteinExistence type="predicted"/>